<reference evidence="1 3" key="1">
    <citation type="submission" date="2021-03" db="EMBL/GenBank/DDBJ databases">
        <authorList>
            <person name="Gilmore M.S."/>
            <person name="Schwartzman J."/>
            <person name="Van Tyne D."/>
            <person name="Martin M."/>
            <person name="Earl A.M."/>
            <person name="Manson A.L."/>
            <person name="Straub T."/>
            <person name="Salamzade R."/>
            <person name="Saavedra J."/>
            <person name="Lebreton F."/>
            <person name="Prichula J."/>
            <person name="Schaufler K."/>
            <person name="Gaca A."/>
            <person name="Sgardioli B."/>
            <person name="Wagenaar J."/>
            <person name="Strong T."/>
        </authorList>
    </citation>
    <scope>NUCLEOTIDE SEQUENCE [LARGE SCALE GENOMIC DNA]</scope>
    <source>
        <strain evidence="1 3">665A</strain>
    </source>
</reference>
<dbReference type="Proteomes" id="UP000664357">
    <property type="component" value="Unassembled WGS sequence"/>
</dbReference>
<name>A0ABV0EV39_9ENTE</name>
<reference evidence="1 3" key="2">
    <citation type="submission" date="2024-02" db="EMBL/GenBank/DDBJ databases">
        <title>The Genome Sequence of Enterococcus sp. DIV0159.</title>
        <authorList>
            <person name="Earl A."/>
            <person name="Manson A."/>
            <person name="Gilmore M."/>
            <person name="Sanders J."/>
            <person name="Shea T."/>
            <person name="Howe W."/>
            <person name="Livny J."/>
            <person name="Cuomo C."/>
            <person name="Neafsey D."/>
            <person name="Birren B."/>
        </authorList>
    </citation>
    <scope>NUCLEOTIDE SEQUENCE [LARGE SCALE GENOMIC DNA]</scope>
    <source>
        <strain evidence="1 3">665A</strain>
    </source>
</reference>
<proteinExistence type="predicted"/>
<dbReference type="EMBL" id="JAFREL020000006">
    <property type="protein sequence ID" value="MEO1772974.1"/>
    <property type="molecule type" value="Genomic_DNA"/>
</dbReference>
<evidence type="ECO:0000313" key="2">
    <source>
        <dbReference type="EMBL" id="MEO1772974.1"/>
    </source>
</evidence>
<dbReference type="EMBL" id="JAFREL020000004">
    <property type="protein sequence ID" value="MEO1772530.1"/>
    <property type="molecule type" value="Genomic_DNA"/>
</dbReference>
<sequence length="165" mass="19656">METQVIELSEKSMNKIVDAVVEKMTAAQEKKRRAVRNNAYHNIREVLKNYYQLKTHCKIVDQQVEEEVGSFWFDWRFDVNSLLEHKAKTVKIMKHVDFALMAYKESDPDGYKLLEMKYLVPRPLSDEFIATHYDCDRRTIKRRLDKGIQEVAKYTFGIETVINWF</sequence>
<gene>
    <name evidence="1" type="ORF">JZO67_004512</name>
    <name evidence="2" type="ORF">JZO67_004957</name>
</gene>
<protein>
    <submittedName>
        <fullName evidence="1">Uncharacterized protein</fullName>
    </submittedName>
</protein>
<accession>A0ABV0EV39</accession>
<evidence type="ECO:0000313" key="1">
    <source>
        <dbReference type="EMBL" id="MEO1772530.1"/>
    </source>
</evidence>
<dbReference type="RefSeq" id="WP_207702682.1">
    <property type="nucleotide sequence ID" value="NZ_JAFREL020000004.1"/>
</dbReference>
<keyword evidence="3" id="KW-1185">Reference proteome</keyword>
<evidence type="ECO:0000313" key="3">
    <source>
        <dbReference type="Proteomes" id="UP000664357"/>
    </source>
</evidence>
<organism evidence="1 3">
    <name type="scientific">Candidatus Enterococcus ferrettii</name>
    <dbReference type="NCBI Taxonomy" id="2815324"/>
    <lineage>
        <taxon>Bacteria</taxon>
        <taxon>Bacillati</taxon>
        <taxon>Bacillota</taxon>
        <taxon>Bacilli</taxon>
        <taxon>Lactobacillales</taxon>
        <taxon>Enterococcaceae</taxon>
        <taxon>Enterococcus</taxon>
    </lineage>
</organism>
<comment type="caution">
    <text evidence="1">The sequence shown here is derived from an EMBL/GenBank/DDBJ whole genome shotgun (WGS) entry which is preliminary data.</text>
</comment>